<dbReference type="PROSITE" id="PS50088">
    <property type="entry name" value="ANK_REPEAT"/>
    <property type="match status" value="1"/>
</dbReference>
<keyword evidence="4" id="KW-0812">Transmembrane</keyword>
<dbReference type="SMART" id="SM00248">
    <property type="entry name" value="ANK"/>
    <property type="match status" value="3"/>
</dbReference>
<keyword evidence="4" id="KW-0472">Membrane</keyword>
<dbReference type="Proteomes" id="UP000193944">
    <property type="component" value="Unassembled WGS sequence"/>
</dbReference>
<evidence type="ECO:0000256" key="1">
    <source>
        <dbReference type="ARBA" id="ARBA00022737"/>
    </source>
</evidence>
<organism evidence="5 6">
    <name type="scientific">Anaeromyces robustus</name>
    <dbReference type="NCBI Taxonomy" id="1754192"/>
    <lineage>
        <taxon>Eukaryota</taxon>
        <taxon>Fungi</taxon>
        <taxon>Fungi incertae sedis</taxon>
        <taxon>Chytridiomycota</taxon>
        <taxon>Chytridiomycota incertae sedis</taxon>
        <taxon>Neocallimastigomycetes</taxon>
        <taxon>Neocallimastigales</taxon>
        <taxon>Neocallimastigaceae</taxon>
        <taxon>Anaeromyces</taxon>
    </lineage>
</organism>
<feature type="non-terminal residue" evidence="5">
    <location>
        <position position="157"/>
    </location>
</feature>
<comment type="caution">
    <text evidence="5">The sequence shown here is derived from an EMBL/GenBank/DDBJ whole genome shotgun (WGS) entry which is preliminary data.</text>
</comment>
<dbReference type="STRING" id="1754192.A0A1Y1X748"/>
<gene>
    <name evidence="5" type="ORF">BCR32DRAFT_220358</name>
</gene>
<keyword evidence="4" id="KW-1133">Transmembrane helix</keyword>
<dbReference type="Gene3D" id="1.25.40.20">
    <property type="entry name" value="Ankyrin repeat-containing domain"/>
    <property type="match status" value="2"/>
</dbReference>
<dbReference type="InterPro" id="IPR002110">
    <property type="entry name" value="Ankyrin_rpt"/>
</dbReference>
<dbReference type="EMBL" id="MCFG01000123">
    <property type="protein sequence ID" value="ORX81226.1"/>
    <property type="molecule type" value="Genomic_DNA"/>
</dbReference>
<sequence length="157" mass="18130">MVQLLIENGAKVEEVAIIMYAIIIGNLEIFKFILNYAIHINFGERYHSNSMVKSVDKSGKTEIFEYLVQCNMDDFNDKIIKNIISNNNLNLLKILVNYKFDINTKDDEGNTPLAYAIICSNLNIVDYLINNGADLYSINKEGQTIKDLSYQYSYDYW</sequence>
<dbReference type="OrthoDB" id="9995210at2759"/>
<keyword evidence="2 3" id="KW-0040">ANK repeat</keyword>
<evidence type="ECO:0000256" key="4">
    <source>
        <dbReference type="SAM" id="Phobius"/>
    </source>
</evidence>
<dbReference type="PROSITE" id="PS50297">
    <property type="entry name" value="ANK_REP_REGION"/>
    <property type="match status" value="1"/>
</dbReference>
<keyword evidence="1" id="KW-0677">Repeat</keyword>
<evidence type="ECO:0000256" key="2">
    <source>
        <dbReference type="ARBA" id="ARBA00023043"/>
    </source>
</evidence>
<evidence type="ECO:0000256" key="3">
    <source>
        <dbReference type="PROSITE-ProRule" id="PRU00023"/>
    </source>
</evidence>
<dbReference type="AlphaFoldDB" id="A0A1Y1X748"/>
<dbReference type="Pfam" id="PF12796">
    <property type="entry name" value="Ank_2"/>
    <property type="match status" value="1"/>
</dbReference>
<keyword evidence="6" id="KW-1185">Reference proteome</keyword>
<protein>
    <submittedName>
        <fullName evidence="5">Ankyrin</fullName>
    </submittedName>
</protein>
<dbReference type="InterPro" id="IPR036770">
    <property type="entry name" value="Ankyrin_rpt-contain_sf"/>
</dbReference>
<feature type="repeat" description="ANK" evidence="3">
    <location>
        <begin position="108"/>
        <end position="140"/>
    </location>
</feature>
<accession>A0A1Y1X748</accession>
<dbReference type="PANTHER" id="PTHR24126:SF14">
    <property type="entry name" value="ANK_REP_REGION DOMAIN-CONTAINING PROTEIN"/>
    <property type="match status" value="1"/>
</dbReference>
<proteinExistence type="predicted"/>
<feature type="transmembrane region" description="Helical" evidence="4">
    <location>
        <begin position="17"/>
        <end position="38"/>
    </location>
</feature>
<evidence type="ECO:0000313" key="6">
    <source>
        <dbReference type="Proteomes" id="UP000193944"/>
    </source>
</evidence>
<name>A0A1Y1X748_9FUNG</name>
<reference evidence="5 6" key="1">
    <citation type="submission" date="2016-08" db="EMBL/GenBank/DDBJ databases">
        <title>A Parts List for Fungal Cellulosomes Revealed by Comparative Genomics.</title>
        <authorList>
            <consortium name="DOE Joint Genome Institute"/>
            <person name="Haitjema C.H."/>
            <person name="Gilmore S.P."/>
            <person name="Henske J.K."/>
            <person name="Solomon K.V."/>
            <person name="De Groot R."/>
            <person name="Kuo A."/>
            <person name="Mondo S.J."/>
            <person name="Salamov A.A."/>
            <person name="Labutti K."/>
            <person name="Zhao Z."/>
            <person name="Chiniquy J."/>
            <person name="Barry K."/>
            <person name="Brewer H.M."/>
            <person name="Purvine S.O."/>
            <person name="Wright A.T."/>
            <person name="Boxma B."/>
            <person name="Van Alen T."/>
            <person name="Hackstein J.H."/>
            <person name="Baker S.E."/>
            <person name="Grigoriev I.V."/>
            <person name="O'Malley M.A."/>
        </authorList>
    </citation>
    <scope>NUCLEOTIDE SEQUENCE [LARGE SCALE GENOMIC DNA]</scope>
    <source>
        <strain evidence="5 6">S4</strain>
    </source>
</reference>
<dbReference type="PANTHER" id="PTHR24126">
    <property type="entry name" value="ANKYRIN REPEAT, PH AND SEC7 DOMAIN CONTAINING PROTEIN SECG-RELATED"/>
    <property type="match status" value="1"/>
</dbReference>
<reference evidence="5 6" key="2">
    <citation type="submission" date="2016-08" db="EMBL/GenBank/DDBJ databases">
        <title>Pervasive Adenine N6-methylation of Active Genes in Fungi.</title>
        <authorList>
            <consortium name="DOE Joint Genome Institute"/>
            <person name="Mondo S.J."/>
            <person name="Dannebaum R.O."/>
            <person name="Kuo R.C."/>
            <person name="Labutti K."/>
            <person name="Haridas S."/>
            <person name="Kuo A."/>
            <person name="Salamov A."/>
            <person name="Ahrendt S.R."/>
            <person name="Lipzen A."/>
            <person name="Sullivan W."/>
            <person name="Andreopoulos W.B."/>
            <person name="Clum A."/>
            <person name="Lindquist E."/>
            <person name="Daum C."/>
            <person name="Ramamoorthy G.K."/>
            <person name="Gryganskyi A."/>
            <person name="Culley D."/>
            <person name="Magnuson J.K."/>
            <person name="James T.Y."/>
            <person name="O'Malley M.A."/>
            <person name="Stajich J.E."/>
            <person name="Spatafora J.W."/>
            <person name="Visel A."/>
            <person name="Grigoriev I.V."/>
        </authorList>
    </citation>
    <scope>NUCLEOTIDE SEQUENCE [LARGE SCALE GENOMIC DNA]</scope>
    <source>
        <strain evidence="5 6">S4</strain>
    </source>
</reference>
<dbReference type="SUPFAM" id="SSF48403">
    <property type="entry name" value="Ankyrin repeat"/>
    <property type="match status" value="1"/>
</dbReference>
<evidence type="ECO:0000313" key="5">
    <source>
        <dbReference type="EMBL" id="ORX81226.1"/>
    </source>
</evidence>